<keyword evidence="4 6" id="KW-1133">Transmembrane helix</keyword>
<dbReference type="InterPro" id="IPR003838">
    <property type="entry name" value="ABC3_permease_C"/>
</dbReference>
<dbReference type="AlphaFoldDB" id="A0A7W9JAU9"/>
<proteinExistence type="predicted"/>
<protein>
    <recommendedName>
        <fullName evidence="7">ABC3 transporter permease C-terminal domain-containing protein</fullName>
    </recommendedName>
</protein>
<evidence type="ECO:0000256" key="4">
    <source>
        <dbReference type="ARBA" id="ARBA00022989"/>
    </source>
</evidence>
<accession>A0A7W9JAU9</accession>
<feature type="transmembrane region" description="Helical" evidence="6">
    <location>
        <begin position="21"/>
        <end position="41"/>
    </location>
</feature>
<feature type="transmembrane region" description="Helical" evidence="6">
    <location>
        <begin position="420"/>
        <end position="446"/>
    </location>
</feature>
<feature type="transmembrane region" description="Helical" evidence="6">
    <location>
        <begin position="76"/>
        <end position="96"/>
    </location>
</feature>
<evidence type="ECO:0000256" key="2">
    <source>
        <dbReference type="ARBA" id="ARBA00022475"/>
    </source>
</evidence>
<name>A0A7W9JAU9_9ACTN</name>
<dbReference type="GO" id="GO:0005886">
    <property type="term" value="C:plasma membrane"/>
    <property type="evidence" value="ECO:0007669"/>
    <property type="project" value="UniProtKB-SubCell"/>
</dbReference>
<evidence type="ECO:0000256" key="6">
    <source>
        <dbReference type="SAM" id="Phobius"/>
    </source>
</evidence>
<evidence type="ECO:0000256" key="5">
    <source>
        <dbReference type="ARBA" id="ARBA00023136"/>
    </source>
</evidence>
<feature type="transmembrane region" description="Helical" evidence="6">
    <location>
        <begin position="210"/>
        <end position="229"/>
    </location>
</feature>
<keyword evidence="5 6" id="KW-0472">Membrane</keyword>
<feature type="transmembrane region" description="Helical" evidence="6">
    <location>
        <begin position="389"/>
        <end position="408"/>
    </location>
</feature>
<dbReference type="Proteomes" id="UP000549971">
    <property type="component" value="Unassembled WGS sequence"/>
</dbReference>
<feature type="transmembrane region" description="Helical" evidence="6">
    <location>
        <begin position="293"/>
        <end position="315"/>
    </location>
</feature>
<keyword evidence="3 6" id="KW-0812">Transmembrane</keyword>
<evidence type="ECO:0000259" key="7">
    <source>
        <dbReference type="Pfam" id="PF02687"/>
    </source>
</evidence>
<dbReference type="RefSeq" id="WP_184799897.1">
    <property type="nucleotide sequence ID" value="NZ_JACHMY010000001.1"/>
</dbReference>
<evidence type="ECO:0000313" key="8">
    <source>
        <dbReference type="EMBL" id="MBB5838777.1"/>
    </source>
</evidence>
<sequence length="462" mass="48053">MNLRTFVTLALPRSATDRRRLQLLVLGVAVAGAFLLAGLRITRLSSGIDVLDGVYYSDRSADAYSNYLQEDGLRGGVALATVFLAARAFALAYQALKLGTAARDRRLAAFRLAGATPGQVRGLGAVEGALAGLAGGVLAGPVYFALAFLVQTFPRVARVLPRPDGWDLLYWPVFALVLGAATAAVGGWLRRGLVTDPSAAPEHRPTRFRARIIFAVVGVLIALAAMRAITTGSTVLGAGLLFVPAAGVLIATIALAPLLAYGQGRRLSRSGDPIKVIAGGRLIRTTRAAGRSITLMVLCGVVVGLCAASMFALWVPYAEGEGTWGDSMTFYSTGFGLAAVASLAVGLAAGASLLAGTADDLLDQRRNLACLSIFGMGEAHLRRSVQLQLTAIAPPAIGVGLAIGYLLTVLRESPGREGTALLWFVIVVLVGSALTWLVATGAAALLRGQVREAIDPQNLRSA</sequence>
<evidence type="ECO:0000256" key="1">
    <source>
        <dbReference type="ARBA" id="ARBA00004651"/>
    </source>
</evidence>
<evidence type="ECO:0000256" key="3">
    <source>
        <dbReference type="ARBA" id="ARBA00022692"/>
    </source>
</evidence>
<keyword evidence="2" id="KW-1003">Cell membrane</keyword>
<gene>
    <name evidence="8" type="ORF">HDA39_005511</name>
</gene>
<feature type="transmembrane region" description="Helical" evidence="6">
    <location>
        <begin position="169"/>
        <end position="189"/>
    </location>
</feature>
<feature type="transmembrane region" description="Helical" evidence="6">
    <location>
        <begin position="129"/>
        <end position="149"/>
    </location>
</feature>
<feature type="transmembrane region" description="Helical" evidence="6">
    <location>
        <begin position="335"/>
        <end position="356"/>
    </location>
</feature>
<comment type="caution">
    <text evidence="8">The sequence shown here is derived from an EMBL/GenBank/DDBJ whole genome shotgun (WGS) entry which is preliminary data.</text>
</comment>
<evidence type="ECO:0000313" key="9">
    <source>
        <dbReference type="Proteomes" id="UP000549971"/>
    </source>
</evidence>
<comment type="subcellular location">
    <subcellularLocation>
        <location evidence="1">Cell membrane</location>
        <topology evidence="1">Multi-pass membrane protein</topology>
    </subcellularLocation>
</comment>
<dbReference type="EMBL" id="JACHMY010000001">
    <property type="protein sequence ID" value="MBB5838777.1"/>
    <property type="molecule type" value="Genomic_DNA"/>
</dbReference>
<feature type="domain" description="ABC3 transporter permease C-terminal" evidence="7">
    <location>
        <begin position="80"/>
        <end position="186"/>
    </location>
</feature>
<organism evidence="8 9">
    <name type="scientific">Kribbella italica</name>
    <dbReference type="NCBI Taxonomy" id="1540520"/>
    <lineage>
        <taxon>Bacteria</taxon>
        <taxon>Bacillati</taxon>
        <taxon>Actinomycetota</taxon>
        <taxon>Actinomycetes</taxon>
        <taxon>Propionibacteriales</taxon>
        <taxon>Kribbellaceae</taxon>
        <taxon>Kribbella</taxon>
    </lineage>
</organism>
<feature type="transmembrane region" description="Helical" evidence="6">
    <location>
        <begin position="235"/>
        <end position="261"/>
    </location>
</feature>
<keyword evidence="9" id="KW-1185">Reference proteome</keyword>
<reference evidence="8 9" key="1">
    <citation type="submission" date="2020-08" db="EMBL/GenBank/DDBJ databases">
        <title>Sequencing the genomes of 1000 actinobacteria strains.</title>
        <authorList>
            <person name="Klenk H.-P."/>
        </authorList>
    </citation>
    <scope>NUCLEOTIDE SEQUENCE [LARGE SCALE GENOMIC DNA]</scope>
    <source>
        <strain evidence="8 9">DSM 28967</strain>
    </source>
</reference>
<dbReference type="Pfam" id="PF02687">
    <property type="entry name" value="FtsX"/>
    <property type="match status" value="1"/>
</dbReference>